<keyword evidence="2" id="KW-0812">Transmembrane</keyword>
<feature type="transmembrane region" description="Helical" evidence="2">
    <location>
        <begin position="82"/>
        <end position="107"/>
    </location>
</feature>
<evidence type="ECO:0000256" key="1">
    <source>
        <dbReference type="SAM" id="MobiDB-lite"/>
    </source>
</evidence>
<dbReference type="AlphaFoldDB" id="A0A841AIJ1"/>
<keyword evidence="4" id="KW-1185">Reference proteome</keyword>
<protein>
    <submittedName>
        <fullName evidence="3">Uncharacterized protein</fullName>
    </submittedName>
</protein>
<proteinExistence type="predicted"/>
<organism evidence="3 4">
    <name type="scientific">Conyzicola lurida</name>
    <dbReference type="NCBI Taxonomy" id="1172621"/>
    <lineage>
        <taxon>Bacteria</taxon>
        <taxon>Bacillati</taxon>
        <taxon>Actinomycetota</taxon>
        <taxon>Actinomycetes</taxon>
        <taxon>Micrococcales</taxon>
        <taxon>Microbacteriaceae</taxon>
        <taxon>Conyzicola</taxon>
    </lineage>
</organism>
<dbReference type="EMBL" id="JACHMJ010000001">
    <property type="protein sequence ID" value="MBB5842264.1"/>
    <property type="molecule type" value="Genomic_DNA"/>
</dbReference>
<feature type="compositionally biased region" description="Basic and acidic residues" evidence="1">
    <location>
        <begin position="38"/>
        <end position="47"/>
    </location>
</feature>
<feature type="region of interest" description="Disordered" evidence="1">
    <location>
        <begin position="38"/>
        <end position="69"/>
    </location>
</feature>
<keyword evidence="2" id="KW-1133">Transmembrane helix</keyword>
<keyword evidence="2" id="KW-0472">Membrane</keyword>
<name>A0A841AIJ1_9MICO</name>
<dbReference type="RefSeq" id="WP_184233496.1">
    <property type="nucleotide sequence ID" value="NZ_JACHMJ010000001.1"/>
</dbReference>
<dbReference type="Proteomes" id="UP000536685">
    <property type="component" value="Unassembled WGS sequence"/>
</dbReference>
<evidence type="ECO:0000256" key="2">
    <source>
        <dbReference type="SAM" id="Phobius"/>
    </source>
</evidence>
<comment type="caution">
    <text evidence="3">The sequence shown here is derived from an EMBL/GenBank/DDBJ whole genome shotgun (WGS) entry which is preliminary data.</text>
</comment>
<accession>A0A841AIJ1</accession>
<evidence type="ECO:0000313" key="3">
    <source>
        <dbReference type="EMBL" id="MBB5842264.1"/>
    </source>
</evidence>
<reference evidence="3 4" key="1">
    <citation type="submission" date="2020-08" db="EMBL/GenBank/DDBJ databases">
        <title>Sequencing the genomes of 1000 actinobacteria strains.</title>
        <authorList>
            <person name="Klenk H.-P."/>
        </authorList>
    </citation>
    <scope>NUCLEOTIDE SEQUENCE [LARGE SCALE GENOMIC DNA]</scope>
    <source>
        <strain evidence="3 4">DSM 105784</strain>
    </source>
</reference>
<evidence type="ECO:0000313" key="4">
    <source>
        <dbReference type="Proteomes" id="UP000536685"/>
    </source>
</evidence>
<sequence>MTDLDELRRIAYGRTTGPDEEAAAALARVELATHESERLDAARRVEPVEAPAVEETAEHADDPGEDDEPGYLRRLAASWRAWIVPAAVAFVAGIGVAAASFFGYAGLMTTEQTSAITPGTNTSERFQEGSTVVEIPEAVPGDVEAAQALFERAQEPDDVITTTPDPMVIPESTRLLVTTPFFSGYAGLSQTGEVCVMIVDASVGTGTSCAPFEGFADTGVSVGFGQSIGRSTQMSWDGNDVTITMTTD</sequence>
<gene>
    <name evidence="3" type="ORF">HD599_000587</name>
</gene>